<evidence type="ECO:0000313" key="3">
    <source>
        <dbReference type="Proteomes" id="UP000316614"/>
    </source>
</evidence>
<proteinExistence type="predicted"/>
<organism evidence="2 3">
    <name type="scientific">Echinicola soli</name>
    <dbReference type="NCBI Taxonomy" id="2591634"/>
    <lineage>
        <taxon>Bacteria</taxon>
        <taxon>Pseudomonadati</taxon>
        <taxon>Bacteroidota</taxon>
        <taxon>Cytophagia</taxon>
        <taxon>Cytophagales</taxon>
        <taxon>Cyclobacteriaceae</taxon>
        <taxon>Echinicola</taxon>
    </lineage>
</organism>
<dbReference type="Pfam" id="PF25056">
    <property type="entry name" value="DUF7793"/>
    <property type="match status" value="1"/>
</dbReference>
<reference evidence="2 3" key="1">
    <citation type="submission" date="2019-06" db="EMBL/GenBank/DDBJ databases">
        <title>Echinicola alkalisoli sp. nov. isolated from saline soil.</title>
        <authorList>
            <person name="Sun J.-Q."/>
            <person name="Xu L."/>
        </authorList>
    </citation>
    <scope>NUCLEOTIDE SEQUENCE [LARGE SCALE GENOMIC DNA]</scope>
    <source>
        <strain evidence="2 3">LN3S3</strain>
    </source>
</reference>
<dbReference type="KEGG" id="echi:FKX85_20230"/>
<dbReference type="Gene3D" id="3.40.1680.10">
    <property type="entry name" value="yp_829618.1 domain like"/>
    <property type="match status" value="1"/>
</dbReference>
<evidence type="ECO:0000313" key="2">
    <source>
        <dbReference type="EMBL" id="QDH81230.1"/>
    </source>
</evidence>
<dbReference type="Proteomes" id="UP000316614">
    <property type="component" value="Chromosome"/>
</dbReference>
<dbReference type="RefSeq" id="WP_141616445.1">
    <property type="nucleotide sequence ID" value="NZ_CP041253.1"/>
</dbReference>
<keyword evidence="3" id="KW-1185">Reference proteome</keyword>
<dbReference type="OrthoDB" id="957652at2"/>
<dbReference type="Gene3D" id="3.40.970.30">
    <property type="entry name" value="yp_829618.1 like domains"/>
    <property type="match status" value="1"/>
</dbReference>
<sequence length="130" mass="14374">MDTITTRTQEFRLLQNGIIHTRILPNLSLTLDDGRENLTAVSTITGNKPAYLMVDISKVKGISSECRDLFCSKDAAKVQHAVGMVSTSSMGRMIGNFFLGFNRPPFPIRIFADHSEALSWLTTIKNGQGK</sequence>
<feature type="domain" description="DUF7793" evidence="1">
    <location>
        <begin position="14"/>
        <end position="125"/>
    </location>
</feature>
<dbReference type="AlphaFoldDB" id="A0A514CN65"/>
<evidence type="ECO:0000259" key="1">
    <source>
        <dbReference type="Pfam" id="PF25056"/>
    </source>
</evidence>
<dbReference type="EMBL" id="CP041253">
    <property type="protein sequence ID" value="QDH81230.1"/>
    <property type="molecule type" value="Genomic_DNA"/>
</dbReference>
<accession>A0A514CN65</accession>
<dbReference type="InterPro" id="IPR056695">
    <property type="entry name" value="DUF7793"/>
</dbReference>
<name>A0A514CN65_9BACT</name>
<gene>
    <name evidence="2" type="ORF">FKX85_20230</name>
</gene>
<protein>
    <submittedName>
        <fullName evidence="2">STAS/SEC14 domain-containing protein</fullName>
    </submittedName>
</protein>